<evidence type="ECO:0000313" key="1">
    <source>
        <dbReference type="EMBL" id="CAH9102232.1"/>
    </source>
</evidence>
<keyword evidence="2" id="KW-1185">Reference proteome</keyword>
<name>A0AAV0DP91_9ASTE</name>
<dbReference type="AlphaFoldDB" id="A0AAV0DP91"/>
<dbReference type="Proteomes" id="UP001152523">
    <property type="component" value="Unassembled WGS sequence"/>
</dbReference>
<organism evidence="1 2">
    <name type="scientific">Cuscuta epithymum</name>
    <dbReference type="NCBI Taxonomy" id="186058"/>
    <lineage>
        <taxon>Eukaryota</taxon>
        <taxon>Viridiplantae</taxon>
        <taxon>Streptophyta</taxon>
        <taxon>Embryophyta</taxon>
        <taxon>Tracheophyta</taxon>
        <taxon>Spermatophyta</taxon>
        <taxon>Magnoliopsida</taxon>
        <taxon>eudicotyledons</taxon>
        <taxon>Gunneridae</taxon>
        <taxon>Pentapetalae</taxon>
        <taxon>asterids</taxon>
        <taxon>lamiids</taxon>
        <taxon>Solanales</taxon>
        <taxon>Convolvulaceae</taxon>
        <taxon>Cuscuteae</taxon>
        <taxon>Cuscuta</taxon>
        <taxon>Cuscuta subgen. Cuscuta</taxon>
    </lineage>
</organism>
<sequence length="151" mass="17241">MWILKKIKESTNMEISLTQVAKKSKLVNQVPTPSHVDFLNLNVDHGFPLHSTKAKIILEAARWYTLQTSLKRTYKEPNYERDACESIANFTSFAKHTRSYLTFAQIYVTLKNANEMFNAYCTIMKAGGDNVVYDLNTGHPYPANPKFESVS</sequence>
<proteinExistence type="predicted"/>
<protein>
    <submittedName>
        <fullName evidence="1">Uncharacterized protein</fullName>
    </submittedName>
</protein>
<reference evidence="1" key="1">
    <citation type="submission" date="2022-07" db="EMBL/GenBank/DDBJ databases">
        <authorList>
            <person name="Macas J."/>
            <person name="Novak P."/>
            <person name="Neumann P."/>
        </authorList>
    </citation>
    <scope>NUCLEOTIDE SEQUENCE</scope>
</reference>
<gene>
    <name evidence="1" type="ORF">CEPIT_LOCUS15932</name>
</gene>
<comment type="caution">
    <text evidence="1">The sequence shown here is derived from an EMBL/GenBank/DDBJ whole genome shotgun (WGS) entry which is preliminary data.</text>
</comment>
<accession>A0AAV0DP91</accession>
<evidence type="ECO:0000313" key="2">
    <source>
        <dbReference type="Proteomes" id="UP001152523"/>
    </source>
</evidence>
<dbReference type="EMBL" id="CAMAPF010000114">
    <property type="protein sequence ID" value="CAH9102232.1"/>
    <property type="molecule type" value="Genomic_DNA"/>
</dbReference>